<evidence type="ECO:0000259" key="5">
    <source>
        <dbReference type="PROSITE" id="PS51843"/>
    </source>
</evidence>
<dbReference type="PANTHER" id="PTHR46397">
    <property type="entry name" value="NUCLEAR HORMONE RECEPTOR FAMILY-RELATED"/>
    <property type="match status" value="1"/>
</dbReference>
<sequence length="287" mass="32678">MTTTVSENNKNFHCKSCHFEKCLELGMQKECEFELRVPICSFVTVVKMEVVRNADSSQPTSSTTGISKILKMSYPEVLMFYVGQTKRAMDRRLQGSSSTSPQDALEQFLQTKKLTDQIAMELCLVCPGTDLLERSDLDLMFQHCSFVSIWLDTALMSVSNYEAEKEKSGREKTEDEFLRFNRHFQSTVTSELARLKPDLYEYSALKAFCIWKLGLLDSSAAMKAVANEHYLAVTSALAHYYQSTKNLEQYEIASRIADITLLLGPMFSVYQDVSQLYSNLNIKDCIE</sequence>
<dbReference type="PROSITE" id="PS51843">
    <property type="entry name" value="NR_LBD"/>
    <property type="match status" value="1"/>
</dbReference>
<dbReference type="SUPFAM" id="SSF48508">
    <property type="entry name" value="Nuclear receptor ligand-binding domain"/>
    <property type="match status" value="1"/>
</dbReference>
<dbReference type="PANTHER" id="PTHR46397:SF4">
    <property type="entry name" value="NR LBD DOMAIN-CONTAINING PROTEIN-RELATED"/>
    <property type="match status" value="1"/>
</dbReference>
<dbReference type="CTD" id="9826227"/>
<dbReference type="HOGENOM" id="CLU_066719_0_0_1"/>
<dbReference type="EMBL" id="DS268482">
    <property type="protein sequence ID" value="EFP10144.1"/>
    <property type="molecule type" value="Genomic_DNA"/>
</dbReference>
<keyword evidence="2" id="KW-0805">Transcription regulation</keyword>
<dbReference type="GeneID" id="9826227"/>
<name>E3MVF8_CAERE</name>
<keyword evidence="4" id="KW-0675">Receptor</keyword>
<organism evidence="7">
    <name type="scientific">Caenorhabditis remanei</name>
    <name type="common">Caenorhabditis vulgaris</name>
    <dbReference type="NCBI Taxonomy" id="31234"/>
    <lineage>
        <taxon>Eukaryota</taxon>
        <taxon>Metazoa</taxon>
        <taxon>Ecdysozoa</taxon>
        <taxon>Nematoda</taxon>
        <taxon>Chromadorea</taxon>
        <taxon>Rhabditida</taxon>
        <taxon>Rhabditina</taxon>
        <taxon>Rhabditomorpha</taxon>
        <taxon>Rhabditoidea</taxon>
        <taxon>Rhabditidae</taxon>
        <taxon>Peloderinae</taxon>
        <taxon>Caenorhabditis</taxon>
    </lineage>
</organism>
<dbReference type="KEGG" id="crq:GCK72_007138"/>
<dbReference type="Pfam" id="PF00104">
    <property type="entry name" value="Hormone_recep"/>
    <property type="match status" value="1"/>
</dbReference>
<dbReference type="InterPro" id="IPR000536">
    <property type="entry name" value="Nucl_hrmn_rcpt_lig-bd"/>
</dbReference>
<proteinExistence type="inferred from homology"/>
<gene>
    <name evidence="6" type="ORF">CRE_24613</name>
</gene>
<keyword evidence="7" id="KW-1185">Reference proteome</keyword>
<keyword evidence="3" id="KW-0804">Transcription</keyword>
<evidence type="ECO:0000256" key="4">
    <source>
        <dbReference type="ARBA" id="ARBA00023170"/>
    </source>
</evidence>
<dbReference type="Proteomes" id="UP000008281">
    <property type="component" value="Unassembled WGS sequence"/>
</dbReference>
<dbReference type="InterPro" id="IPR035500">
    <property type="entry name" value="NHR-like_dom_sf"/>
</dbReference>
<evidence type="ECO:0000256" key="3">
    <source>
        <dbReference type="ARBA" id="ARBA00023163"/>
    </source>
</evidence>
<evidence type="ECO:0000256" key="1">
    <source>
        <dbReference type="ARBA" id="ARBA00005993"/>
    </source>
</evidence>
<feature type="domain" description="NR LBD" evidence="5">
    <location>
        <begin position="58"/>
        <end position="287"/>
    </location>
</feature>
<dbReference type="InParanoid" id="E3MVF8"/>
<dbReference type="SUPFAM" id="SSF57716">
    <property type="entry name" value="Glucocorticoid receptor-like (DNA-binding domain)"/>
    <property type="match status" value="1"/>
</dbReference>
<dbReference type="AlphaFoldDB" id="E3MVF8"/>
<accession>E3MVF8</accession>
<dbReference type="SMART" id="SM00430">
    <property type="entry name" value="HOLI"/>
    <property type="match status" value="1"/>
</dbReference>
<evidence type="ECO:0000256" key="2">
    <source>
        <dbReference type="ARBA" id="ARBA00023015"/>
    </source>
</evidence>
<dbReference type="STRING" id="31234.E3MVF8"/>
<dbReference type="RefSeq" id="XP_003099924.2">
    <property type="nucleotide sequence ID" value="XM_003099876.2"/>
</dbReference>
<dbReference type="eggNOG" id="KOG3575">
    <property type="taxonomic scope" value="Eukaryota"/>
</dbReference>
<evidence type="ECO:0000313" key="7">
    <source>
        <dbReference type="Proteomes" id="UP000008281"/>
    </source>
</evidence>
<protein>
    <recommendedName>
        <fullName evidence="5">NR LBD domain-containing protein</fullName>
    </recommendedName>
</protein>
<dbReference type="Gene3D" id="1.10.565.10">
    <property type="entry name" value="Retinoid X Receptor"/>
    <property type="match status" value="1"/>
</dbReference>
<reference evidence="6" key="1">
    <citation type="submission" date="2007-07" db="EMBL/GenBank/DDBJ databases">
        <title>PCAP assembly of the Caenorhabditis remanei genome.</title>
        <authorList>
            <consortium name="The Caenorhabditis remanei Sequencing Consortium"/>
            <person name="Wilson R.K."/>
        </authorList>
    </citation>
    <scope>NUCLEOTIDE SEQUENCE [LARGE SCALE GENOMIC DNA]</scope>
    <source>
        <strain evidence="6">PB4641</strain>
    </source>
</reference>
<evidence type="ECO:0000313" key="6">
    <source>
        <dbReference type="EMBL" id="EFP10144.1"/>
    </source>
</evidence>
<comment type="similarity">
    <text evidence="1">Belongs to the nuclear hormone receptor family.</text>
</comment>